<keyword evidence="1" id="KW-0812">Transmembrane</keyword>
<evidence type="ECO:0000313" key="3">
    <source>
        <dbReference type="Proteomes" id="UP000006546"/>
    </source>
</evidence>
<feature type="transmembrane region" description="Helical" evidence="1">
    <location>
        <begin position="30"/>
        <end position="53"/>
    </location>
</feature>
<evidence type="ECO:0008006" key="4">
    <source>
        <dbReference type="Google" id="ProtNLM"/>
    </source>
</evidence>
<name>F4LML5_TREBD</name>
<keyword evidence="1" id="KW-0472">Membrane</keyword>
<proteinExistence type="predicted"/>
<dbReference type="STRING" id="906968.Trebr_1338"/>
<dbReference type="KEGG" id="tbe:Trebr_1338"/>
<keyword evidence="1" id="KW-1133">Transmembrane helix</keyword>
<gene>
    <name evidence="2" type="ordered locus">Trebr_1338</name>
</gene>
<accession>F4LML5</accession>
<dbReference type="Proteomes" id="UP000006546">
    <property type="component" value="Chromosome"/>
</dbReference>
<protein>
    <recommendedName>
        <fullName evidence="4">Yip1 domain-containing protein</fullName>
    </recommendedName>
</protein>
<feature type="transmembrane region" description="Helical" evidence="1">
    <location>
        <begin position="59"/>
        <end position="87"/>
    </location>
</feature>
<reference evidence="3" key="1">
    <citation type="submission" date="2011-04" db="EMBL/GenBank/DDBJ databases">
        <title>The complete genome of Treponema brennaborense DSM 12168.</title>
        <authorList>
            <person name="Lucas S."/>
            <person name="Han J."/>
            <person name="Lapidus A."/>
            <person name="Bruce D."/>
            <person name="Goodwin L."/>
            <person name="Pitluck S."/>
            <person name="Peters L."/>
            <person name="Kyrpides N."/>
            <person name="Mavromatis K."/>
            <person name="Ivanova N."/>
            <person name="Mikhailova N."/>
            <person name="Pagani I."/>
            <person name="Teshima H."/>
            <person name="Detter J.C."/>
            <person name="Tapia R."/>
            <person name="Han C."/>
            <person name="Land M."/>
            <person name="Hauser L."/>
            <person name="Markowitz V."/>
            <person name="Cheng J.-F."/>
            <person name="Hugenholtz P."/>
            <person name="Woyke T."/>
            <person name="Wu D."/>
            <person name="Gronow S."/>
            <person name="Wellnitz S."/>
            <person name="Brambilla E."/>
            <person name="Klenk H.-P."/>
            <person name="Eisen J.A."/>
        </authorList>
    </citation>
    <scope>NUCLEOTIDE SEQUENCE [LARGE SCALE GENOMIC DNA]</scope>
    <source>
        <strain evidence="3">DSM 12168 / CIP 105900 / DD5/3</strain>
    </source>
</reference>
<feature type="transmembrane region" description="Helical" evidence="1">
    <location>
        <begin position="154"/>
        <end position="172"/>
    </location>
</feature>
<sequence length="173" mass="20455">MITKVIELIKSVFFDEESVQKSITMKRKDFYSLTVSINLVYQMLCSIFYFLLLKKDYKIGFILNMSISNFIESMSFTLCLFFCLFLFKFIFKIPLKGEYILRGVLLITLVRPIIWIIGLFSNSIIAGILNITYSFYFLKFFYKAKIVSDKIIPYLLVSFGMQFSFMSFFTFFT</sequence>
<dbReference type="EMBL" id="CP002696">
    <property type="protein sequence ID" value="AEE16762.1"/>
    <property type="molecule type" value="Genomic_DNA"/>
</dbReference>
<evidence type="ECO:0000313" key="2">
    <source>
        <dbReference type="EMBL" id="AEE16762.1"/>
    </source>
</evidence>
<evidence type="ECO:0000256" key="1">
    <source>
        <dbReference type="SAM" id="Phobius"/>
    </source>
</evidence>
<organism evidence="2 3">
    <name type="scientific">Treponema brennaborense (strain DSM 12168 / CIP 105900 / DD5/3)</name>
    <dbReference type="NCBI Taxonomy" id="906968"/>
    <lineage>
        <taxon>Bacteria</taxon>
        <taxon>Pseudomonadati</taxon>
        <taxon>Spirochaetota</taxon>
        <taxon>Spirochaetia</taxon>
        <taxon>Spirochaetales</taxon>
        <taxon>Treponemataceae</taxon>
        <taxon>Treponema</taxon>
    </lineage>
</organism>
<keyword evidence="3" id="KW-1185">Reference proteome</keyword>
<dbReference type="AlphaFoldDB" id="F4LML5"/>
<dbReference type="HOGENOM" id="CLU_1546872_0_0_12"/>